<keyword evidence="1" id="KW-0812">Transmembrane</keyword>
<reference evidence="2" key="1">
    <citation type="journal article" date="2013" name="J. Plant Res.">
        <title>Effect of fungi and light on seed germination of three Opuntia species from semiarid lands of central Mexico.</title>
        <authorList>
            <person name="Delgado-Sanchez P."/>
            <person name="Jimenez-Bremont J.F."/>
            <person name="Guerrero-Gonzalez Mde L."/>
            <person name="Flores J."/>
        </authorList>
    </citation>
    <scope>NUCLEOTIDE SEQUENCE</scope>
    <source>
        <tissue evidence="2">Cladode</tissue>
    </source>
</reference>
<dbReference type="AlphaFoldDB" id="A0A7C8ZIH4"/>
<proteinExistence type="predicted"/>
<keyword evidence="1" id="KW-0472">Membrane</keyword>
<evidence type="ECO:0000256" key="1">
    <source>
        <dbReference type="SAM" id="Phobius"/>
    </source>
</evidence>
<name>A0A7C8ZIH4_OPUST</name>
<evidence type="ECO:0000313" key="2">
    <source>
        <dbReference type="EMBL" id="MBA4643457.1"/>
    </source>
</evidence>
<dbReference type="EMBL" id="GISG01133811">
    <property type="protein sequence ID" value="MBA4643457.1"/>
    <property type="molecule type" value="Transcribed_RNA"/>
</dbReference>
<sequence>MNNYRLLWHAYSRIQVTSGYWSLKLKYLFHVSSTKSSKENIGRFENQNGKRWVMFFVFITCKLYLWSISGGRISILDTNYQRIKLQIHKQMGRKKIGHQYQRRATGIPTLLTSARNAAAELTISSDKKSRIVQKGLATPSARNPGLLRSLRGRLCSKSYSPRHITWGIKPLEMKMV</sequence>
<dbReference type="EMBL" id="GISG01133813">
    <property type="protein sequence ID" value="MBA4643458.1"/>
    <property type="molecule type" value="Transcribed_RNA"/>
</dbReference>
<organism evidence="2">
    <name type="scientific">Opuntia streptacantha</name>
    <name type="common">Prickly pear cactus</name>
    <name type="synonym">Opuntia cardona</name>
    <dbReference type="NCBI Taxonomy" id="393608"/>
    <lineage>
        <taxon>Eukaryota</taxon>
        <taxon>Viridiplantae</taxon>
        <taxon>Streptophyta</taxon>
        <taxon>Embryophyta</taxon>
        <taxon>Tracheophyta</taxon>
        <taxon>Spermatophyta</taxon>
        <taxon>Magnoliopsida</taxon>
        <taxon>eudicotyledons</taxon>
        <taxon>Gunneridae</taxon>
        <taxon>Pentapetalae</taxon>
        <taxon>Caryophyllales</taxon>
        <taxon>Cactineae</taxon>
        <taxon>Cactaceae</taxon>
        <taxon>Opuntioideae</taxon>
        <taxon>Opuntia</taxon>
    </lineage>
</organism>
<protein>
    <submittedName>
        <fullName evidence="2">Uncharacterized protein</fullName>
    </submittedName>
</protein>
<feature type="transmembrane region" description="Helical" evidence="1">
    <location>
        <begin position="52"/>
        <end position="75"/>
    </location>
</feature>
<accession>A0A7C8ZIH4</accession>
<reference evidence="2" key="2">
    <citation type="submission" date="2020-07" db="EMBL/GenBank/DDBJ databases">
        <authorList>
            <person name="Vera ALvarez R."/>
            <person name="Arias-Moreno D.M."/>
            <person name="Jimenez-Jacinto V."/>
            <person name="Jimenez-Bremont J.F."/>
            <person name="Swaminathan K."/>
            <person name="Moose S.P."/>
            <person name="Guerrero-Gonzalez M.L."/>
            <person name="Marino-Ramirez L."/>
            <person name="Landsman D."/>
            <person name="Rodriguez-Kessler M."/>
            <person name="Delgado-Sanchez P."/>
        </authorList>
    </citation>
    <scope>NUCLEOTIDE SEQUENCE</scope>
    <source>
        <tissue evidence="2">Cladode</tissue>
    </source>
</reference>
<keyword evidence="1" id="KW-1133">Transmembrane helix</keyword>